<name>A0ABN4NT18_9PROT</name>
<feature type="domain" description="DUF6538" evidence="1">
    <location>
        <begin position="9"/>
        <end position="68"/>
    </location>
</feature>
<accession>A0ABN4NT18</accession>
<dbReference type="Proteomes" id="UP000076595">
    <property type="component" value="Chromosome"/>
</dbReference>
<dbReference type="InterPro" id="IPR046668">
    <property type="entry name" value="DUF6538"/>
</dbReference>
<proteinExistence type="predicted"/>
<gene>
    <name evidence="2" type="ORF">WG31_04645</name>
</gene>
<keyword evidence="3" id="KW-1185">Reference proteome</keyword>
<dbReference type="RefSeq" id="WP_063353785.1">
    <property type="nucleotide sequence ID" value="NZ_CP011120.1"/>
</dbReference>
<evidence type="ECO:0000313" key="3">
    <source>
        <dbReference type="Proteomes" id="UP000076595"/>
    </source>
</evidence>
<reference evidence="2 3" key="1">
    <citation type="submission" date="2015-03" db="EMBL/GenBank/DDBJ databases">
        <title>Genome study of Acetobacter sp. SLV-7.</title>
        <authorList>
            <person name="Cho G.Y."/>
            <person name="Jeon C.O."/>
        </authorList>
    </citation>
    <scope>NUCLEOTIDE SEQUENCE [LARGE SCALE GENOMIC DNA]</scope>
    <source>
        <strain evidence="2 3">SLV-7</strain>
    </source>
</reference>
<organism evidence="2 3">
    <name type="scientific">Acetobacter oryzifermentans</name>
    <dbReference type="NCBI Taxonomy" id="1633874"/>
    <lineage>
        <taxon>Bacteria</taxon>
        <taxon>Pseudomonadati</taxon>
        <taxon>Pseudomonadota</taxon>
        <taxon>Alphaproteobacteria</taxon>
        <taxon>Acetobacterales</taxon>
        <taxon>Acetobacteraceae</taxon>
        <taxon>Acetobacter</taxon>
    </lineage>
</organism>
<sequence>MHSLKLTGGKAYSARLSIPKDRWQDVGRVYSTKSGIKQEIIRSLQTRDPKEAIKRRDKALAEMRAEIDRRLTQAGLKPLHGNWCPEWATEDKLVSDVPEATKTGINAH</sequence>
<protein>
    <recommendedName>
        <fullName evidence="1">DUF6538 domain-containing protein</fullName>
    </recommendedName>
</protein>
<evidence type="ECO:0000313" key="2">
    <source>
        <dbReference type="EMBL" id="ANA13378.1"/>
    </source>
</evidence>
<evidence type="ECO:0000259" key="1">
    <source>
        <dbReference type="Pfam" id="PF20172"/>
    </source>
</evidence>
<dbReference type="EMBL" id="CP011120">
    <property type="protein sequence ID" value="ANA13378.1"/>
    <property type="molecule type" value="Genomic_DNA"/>
</dbReference>
<dbReference type="Pfam" id="PF20172">
    <property type="entry name" value="DUF6538"/>
    <property type="match status" value="1"/>
</dbReference>